<reference evidence="10 11" key="1">
    <citation type="submission" date="2019-03" db="EMBL/GenBank/DDBJ databases">
        <title>Genomic Encyclopedia of Type Strains, Phase IV (KMG-IV): sequencing the most valuable type-strain genomes for metagenomic binning, comparative biology and taxonomic classification.</title>
        <authorList>
            <person name="Goeker M."/>
        </authorList>
    </citation>
    <scope>NUCLEOTIDE SEQUENCE [LARGE SCALE GENOMIC DNA]</scope>
    <source>
        <strain evidence="10 11">DSM 15505</strain>
    </source>
</reference>
<dbReference type="SMART" id="SM00382">
    <property type="entry name" value="AAA"/>
    <property type="match status" value="1"/>
</dbReference>
<dbReference type="SUPFAM" id="SSF52540">
    <property type="entry name" value="P-loop containing nucleoside triphosphate hydrolases"/>
    <property type="match status" value="1"/>
</dbReference>
<name>A0A4R7K0A3_9GAMM</name>
<dbReference type="InterPro" id="IPR014216">
    <property type="entry name" value="ABC_transptr_CydD"/>
</dbReference>
<accession>A0A4R7K0A3</accession>
<evidence type="ECO:0000256" key="3">
    <source>
        <dbReference type="ARBA" id="ARBA00022741"/>
    </source>
</evidence>
<keyword evidence="2 7" id="KW-0812">Transmembrane</keyword>
<dbReference type="InterPro" id="IPR003593">
    <property type="entry name" value="AAA+_ATPase"/>
</dbReference>
<dbReference type="PANTHER" id="PTHR24221">
    <property type="entry name" value="ATP-BINDING CASSETTE SUB-FAMILY B"/>
    <property type="match status" value="1"/>
</dbReference>
<dbReference type="InterPro" id="IPR003439">
    <property type="entry name" value="ABC_transporter-like_ATP-bd"/>
</dbReference>
<comment type="caution">
    <text evidence="10">The sequence shown here is derived from an EMBL/GenBank/DDBJ whole genome shotgun (WGS) entry which is preliminary data.</text>
</comment>
<dbReference type="InterPro" id="IPR027417">
    <property type="entry name" value="P-loop_NTPase"/>
</dbReference>
<dbReference type="PROSITE" id="PS00211">
    <property type="entry name" value="ABC_TRANSPORTER_1"/>
    <property type="match status" value="1"/>
</dbReference>
<dbReference type="EMBL" id="SOAX01000002">
    <property type="protein sequence ID" value="TDT43367.1"/>
    <property type="molecule type" value="Genomic_DNA"/>
</dbReference>
<feature type="transmembrane region" description="Helical" evidence="7">
    <location>
        <begin position="25"/>
        <end position="50"/>
    </location>
</feature>
<evidence type="ECO:0000256" key="1">
    <source>
        <dbReference type="ARBA" id="ARBA00004651"/>
    </source>
</evidence>
<protein>
    <submittedName>
        <fullName evidence="10">ATP-binding cassette subfamily C protein CydD</fullName>
    </submittedName>
</protein>
<dbReference type="Proteomes" id="UP000295830">
    <property type="component" value="Unassembled WGS sequence"/>
</dbReference>
<dbReference type="GO" id="GO:0034040">
    <property type="term" value="F:ATPase-coupled lipid transmembrane transporter activity"/>
    <property type="evidence" value="ECO:0007669"/>
    <property type="project" value="TreeGrafter"/>
</dbReference>
<dbReference type="InterPro" id="IPR036640">
    <property type="entry name" value="ABC1_TM_sf"/>
</dbReference>
<keyword evidence="6 7" id="KW-0472">Membrane</keyword>
<keyword evidence="5 7" id="KW-1133">Transmembrane helix</keyword>
<dbReference type="GO" id="GO:0005524">
    <property type="term" value="F:ATP binding"/>
    <property type="evidence" value="ECO:0007669"/>
    <property type="project" value="UniProtKB-KW"/>
</dbReference>
<evidence type="ECO:0000259" key="8">
    <source>
        <dbReference type="PROSITE" id="PS50893"/>
    </source>
</evidence>
<dbReference type="Pfam" id="PF00664">
    <property type="entry name" value="ABC_membrane"/>
    <property type="match status" value="1"/>
</dbReference>
<sequence length="559" mass="58714">MTATTEPRAAGHWLAAQARGVRGTLTLSVVAGVINALATIAQLFLMAWLVHEVVVGGGSFSLLWLGGVLLLAVAIRALAQAVQEIAGARASDQVRAGVRQSLLAAWAGAGPVGLAGTDAGRLASEWVEQVDALHGYFARFRPQVILAVAVPVIILVLVFYLDWLAGLFLLAAAPLIPLFMALVGMGAERVNRRHYESLARLSGHFLDRIRGLTTLQLFGATTAAVSDVAEAAEDYRRLNMATLRIAFLSSAVLEFFASVAIAAVAIYVGFALLGSIEFGPAADMTLFSGLLVLLLAPEFFQPLRLVSQYYHDRAAALGAASHLMARLDTGAERSAVRANVEDQPDGDMGQGIHAAGLNVSHPRRPPVLTDVSFDLNPGETLVVSGASGSGKTTLLAVLAGFIRPDSGEVRVLGHPPGSFPLGWMGQRPWLITGSWRENLQLTAPRASDAEMEEALQRVGMGKVLAAQEAGLDATLGEGGVGLSGGQARRLALARLFLTPSPVMLLDEPTAGLDAATEAEVLEGLKGIIGGGRICVLATHRPAAMALADRHLLLGDCRND</sequence>
<evidence type="ECO:0000313" key="10">
    <source>
        <dbReference type="EMBL" id="TDT43367.1"/>
    </source>
</evidence>
<evidence type="ECO:0000256" key="7">
    <source>
        <dbReference type="SAM" id="Phobius"/>
    </source>
</evidence>
<evidence type="ECO:0000256" key="5">
    <source>
        <dbReference type="ARBA" id="ARBA00022989"/>
    </source>
</evidence>
<gene>
    <name evidence="10" type="ORF">DES49_1181</name>
</gene>
<organism evidence="10 11">
    <name type="scientific">Halospina denitrificans</name>
    <dbReference type="NCBI Taxonomy" id="332522"/>
    <lineage>
        <taxon>Bacteria</taxon>
        <taxon>Pseudomonadati</taxon>
        <taxon>Pseudomonadota</taxon>
        <taxon>Gammaproteobacteria</taxon>
        <taxon>Halospina</taxon>
    </lineage>
</organism>
<dbReference type="GO" id="GO:0042883">
    <property type="term" value="P:cysteine transport"/>
    <property type="evidence" value="ECO:0007669"/>
    <property type="project" value="InterPro"/>
</dbReference>
<dbReference type="NCBIfam" id="TIGR02857">
    <property type="entry name" value="CydD"/>
    <property type="match status" value="1"/>
</dbReference>
<feature type="transmembrane region" description="Helical" evidence="7">
    <location>
        <begin position="167"/>
        <end position="187"/>
    </location>
</feature>
<keyword evidence="3" id="KW-0547">Nucleotide-binding</keyword>
<evidence type="ECO:0000256" key="6">
    <source>
        <dbReference type="ARBA" id="ARBA00023136"/>
    </source>
</evidence>
<feature type="domain" description="ABC transporter" evidence="8">
    <location>
        <begin position="352"/>
        <end position="559"/>
    </location>
</feature>
<proteinExistence type="predicted"/>
<dbReference type="AlphaFoldDB" id="A0A4R7K0A3"/>
<dbReference type="GO" id="GO:0016887">
    <property type="term" value="F:ATP hydrolysis activity"/>
    <property type="evidence" value="ECO:0007669"/>
    <property type="project" value="InterPro"/>
</dbReference>
<dbReference type="PROSITE" id="PS50893">
    <property type="entry name" value="ABC_TRANSPORTER_2"/>
    <property type="match status" value="1"/>
</dbReference>
<feature type="transmembrane region" description="Helical" evidence="7">
    <location>
        <begin position="144"/>
        <end position="161"/>
    </location>
</feature>
<feature type="domain" description="ABC transmembrane type-1" evidence="9">
    <location>
        <begin position="27"/>
        <end position="315"/>
    </location>
</feature>
<dbReference type="PANTHER" id="PTHR24221:SF261">
    <property type="entry name" value="GLUTATHIONE_L-CYSTEINE TRANSPORT SYSTEM ATP-BINDING_PERMEASE PROTEIN CYDD"/>
    <property type="match status" value="1"/>
</dbReference>
<dbReference type="PROSITE" id="PS50929">
    <property type="entry name" value="ABC_TM1F"/>
    <property type="match status" value="1"/>
</dbReference>
<evidence type="ECO:0000313" key="11">
    <source>
        <dbReference type="Proteomes" id="UP000295830"/>
    </source>
</evidence>
<dbReference type="CDD" id="cd18584">
    <property type="entry name" value="ABC_6TM_AarD_CydD"/>
    <property type="match status" value="1"/>
</dbReference>
<dbReference type="InterPro" id="IPR039421">
    <property type="entry name" value="Type_1_exporter"/>
</dbReference>
<evidence type="ECO:0000256" key="4">
    <source>
        <dbReference type="ARBA" id="ARBA00022840"/>
    </source>
</evidence>
<dbReference type="RefSeq" id="WP_341776779.1">
    <property type="nucleotide sequence ID" value="NZ_SOAX01000002.1"/>
</dbReference>
<feature type="transmembrane region" description="Helical" evidence="7">
    <location>
        <begin position="245"/>
        <end position="272"/>
    </location>
</feature>
<dbReference type="Pfam" id="PF00005">
    <property type="entry name" value="ABC_tran"/>
    <property type="match status" value="1"/>
</dbReference>
<dbReference type="GO" id="GO:0005886">
    <property type="term" value="C:plasma membrane"/>
    <property type="evidence" value="ECO:0007669"/>
    <property type="project" value="UniProtKB-SubCell"/>
</dbReference>
<evidence type="ECO:0000259" key="9">
    <source>
        <dbReference type="PROSITE" id="PS50929"/>
    </source>
</evidence>
<dbReference type="Gene3D" id="1.20.1560.10">
    <property type="entry name" value="ABC transporter type 1, transmembrane domain"/>
    <property type="match status" value="1"/>
</dbReference>
<dbReference type="SUPFAM" id="SSF90123">
    <property type="entry name" value="ABC transporter transmembrane region"/>
    <property type="match status" value="1"/>
</dbReference>
<dbReference type="InterPro" id="IPR011527">
    <property type="entry name" value="ABC1_TM_dom"/>
</dbReference>
<dbReference type="Gene3D" id="3.40.50.300">
    <property type="entry name" value="P-loop containing nucleotide triphosphate hydrolases"/>
    <property type="match status" value="1"/>
</dbReference>
<keyword evidence="4 10" id="KW-0067">ATP-binding</keyword>
<comment type="subcellular location">
    <subcellularLocation>
        <location evidence="1">Cell membrane</location>
        <topology evidence="1">Multi-pass membrane protein</topology>
    </subcellularLocation>
</comment>
<feature type="transmembrane region" description="Helical" evidence="7">
    <location>
        <begin position="62"/>
        <end position="79"/>
    </location>
</feature>
<dbReference type="GO" id="GO:0140359">
    <property type="term" value="F:ABC-type transporter activity"/>
    <property type="evidence" value="ECO:0007669"/>
    <property type="project" value="InterPro"/>
</dbReference>
<evidence type="ECO:0000256" key="2">
    <source>
        <dbReference type="ARBA" id="ARBA00022692"/>
    </source>
</evidence>
<keyword evidence="11" id="KW-1185">Reference proteome</keyword>
<dbReference type="InterPro" id="IPR017871">
    <property type="entry name" value="ABC_transporter-like_CS"/>
</dbReference>